<dbReference type="Proteomes" id="UP000055611">
    <property type="component" value="Chromosome"/>
</dbReference>
<reference evidence="3 5" key="1">
    <citation type="journal article" date="2016" name="Front. Microbiol.">
        <title>Genome Sequence of the Piezophilic, Mesophilic Sulfate-Reducing Bacterium Desulfovibrio indicus J2T.</title>
        <authorList>
            <person name="Cao J."/>
            <person name="Maignien L."/>
            <person name="Shao Z."/>
            <person name="Alain K."/>
            <person name="Jebbar M."/>
        </authorList>
    </citation>
    <scope>NUCLEOTIDE SEQUENCE [LARGE SCALE GENOMIC DNA]</scope>
    <source>
        <strain evidence="3 5">J2</strain>
    </source>
</reference>
<feature type="compositionally biased region" description="Polar residues" evidence="1">
    <location>
        <begin position="620"/>
        <end position="631"/>
    </location>
</feature>
<accession>A0A126QSF8</accession>
<dbReference type="KEGG" id="dej:AWY79_17035"/>
<gene>
    <name evidence="3" type="ORF">AWY79_17035</name>
    <name evidence="4" type="ORF">EDC59_102443</name>
</gene>
<evidence type="ECO:0000313" key="6">
    <source>
        <dbReference type="Proteomes" id="UP000295506"/>
    </source>
</evidence>
<evidence type="ECO:0000256" key="1">
    <source>
        <dbReference type="SAM" id="MobiDB-lite"/>
    </source>
</evidence>
<reference evidence="4 6" key="2">
    <citation type="submission" date="2019-03" db="EMBL/GenBank/DDBJ databases">
        <title>Genomic Encyclopedia of Type Strains, Phase IV (KMG-IV): sequencing the most valuable type-strain genomes for metagenomic binning, comparative biology and taxonomic classification.</title>
        <authorList>
            <person name="Goeker M."/>
        </authorList>
    </citation>
    <scope>NUCLEOTIDE SEQUENCE [LARGE SCALE GENOMIC DNA]</scope>
    <source>
        <strain evidence="4 6">DSM 101483</strain>
    </source>
</reference>
<dbReference type="PROSITE" id="PS50994">
    <property type="entry name" value="INTEGRASE"/>
    <property type="match status" value="1"/>
</dbReference>
<keyword evidence="5" id="KW-1185">Reference proteome</keyword>
<dbReference type="RefSeq" id="WP_066806523.1">
    <property type="nucleotide sequence ID" value="NZ_CP014206.1"/>
</dbReference>
<sequence length="695" mass="79833">MFRVNEVLEYNGQLFRVLSVLSEEVVWIKIDDSKAFPSLVLIRELVKGLDDEALKRAKDPFADLALVTPELGSPTQTRRDRNHALIQPIVTDPLFYEPNVRAGRIKEVLANQQISMPTLYTLIRRYWQQGQTPNALLPNYKNSGGKGKKRKATTKKLGRPRKHTPGVGAVVDDEVERLFRITIDGHWLKDTEISFSYLHRRFKDRYKAYYPDVLEAEIPSKWQMLHFYKREYAQPESLKKRTGRIKYNKDVRPLDSTANTNVLGPGSRYEIDATIADVYLVSDSERANIVGRPVVYLVKDVFSRMVAGFYIGFENASYVAAIQALAMAMTDKSDLCAEYGIKISNEEWPTIGLPDAILADRGELLGHQIESLESNFSVRIENTPPFRGDAKGIVERHFRTLQADFKPFAPGVVGKTIIKKHGGRDYRLESSLSVRDFKGIILSSIRMHNSYHILDKYDREPDMPPDLEMTPLSLWNWGIQHRTGRLRAASEEAIRISLLPRTKATVSELGISVFGVYYTSKEILEQGWLHRSKEVRRPQKLQAAYDPASADAIYLFPSQDSNEHWLCRLTQRSREFAGASFWDVWQIKDTQKKTIAKGKLREEEARRKHERFVQDTINKANQRAPKTNGVSNAERIRGIRTNRDNEKRDERQQRSQRNDQKAKPVKAKTIPFKGTEVEDYSYPDLTDEIFGNKDK</sequence>
<feature type="compositionally biased region" description="Basic residues" evidence="1">
    <location>
        <begin position="146"/>
        <end position="164"/>
    </location>
</feature>
<dbReference type="AlphaFoldDB" id="A0A126QSF8"/>
<dbReference type="SUPFAM" id="SSF53098">
    <property type="entry name" value="Ribonuclease H-like"/>
    <property type="match status" value="1"/>
</dbReference>
<dbReference type="GO" id="GO:0015074">
    <property type="term" value="P:DNA integration"/>
    <property type="evidence" value="ECO:0007669"/>
    <property type="project" value="InterPro"/>
</dbReference>
<dbReference type="Proteomes" id="UP000295506">
    <property type="component" value="Unassembled WGS sequence"/>
</dbReference>
<dbReference type="InterPro" id="IPR001584">
    <property type="entry name" value="Integrase_cat-core"/>
</dbReference>
<dbReference type="InterPro" id="IPR012337">
    <property type="entry name" value="RNaseH-like_sf"/>
</dbReference>
<evidence type="ECO:0000313" key="4">
    <source>
        <dbReference type="EMBL" id="TDT91008.1"/>
    </source>
</evidence>
<feature type="compositionally biased region" description="Basic and acidic residues" evidence="1">
    <location>
        <begin position="634"/>
        <end position="662"/>
    </location>
</feature>
<proteinExistence type="predicted"/>
<name>A0A126QSF8_9BACT</name>
<dbReference type="OrthoDB" id="5439087at2"/>
<feature type="region of interest" description="Disordered" evidence="1">
    <location>
        <begin position="620"/>
        <end position="695"/>
    </location>
</feature>
<evidence type="ECO:0000259" key="2">
    <source>
        <dbReference type="PROSITE" id="PS50994"/>
    </source>
</evidence>
<dbReference type="InterPro" id="IPR036397">
    <property type="entry name" value="RNaseH_sf"/>
</dbReference>
<dbReference type="Gene3D" id="3.30.420.10">
    <property type="entry name" value="Ribonuclease H-like superfamily/Ribonuclease H"/>
    <property type="match status" value="1"/>
</dbReference>
<dbReference type="GO" id="GO:0003676">
    <property type="term" value="F:nucleic acid binding"/>
    <property type="evidence" value="ECO:0007669"/>
    <property type="project" value="InterPro"/>
</dbReference>
<evidence type="ECO:0000313" key="3">
    <source>
        <dbReference type="EMBL" id="AMK12689.1"/>
    </source>
</evidence>
<organism evidence="4 6">
    <name type="scientific">Pseudodesulfovibrio indicus</name>
    <dbReference type="NCBI Taxonomy" id="1716143"/>
    <lineage>
        <taxon>Bacteria</taxon>
        <taxon>Pseudomonadati</taxon>
        <taxon>Thermodesulfobacteriota</taxon>
        <taxon>Desulfovibrionia</taxon>
        <taxon>Desulfovibrionales</taxon>
        <taxon>Desulfovibrionaceae</taxon>
    </lineage>
</organism>
<dbReference type="InterPro" id="IPR015378">
    <property type="entry name" value="Transposase-like_Mu_C"/>
</dbReference>
<protein>
    <submittedName>
        <fullName evidence="4">Mu transposase-like protein</fullName>
    </submittedName>
    <submittedName>
        <fullName evidence="3">Transcriptional antiterminator</fullName>
    </submittedName>
</protein>
<feature type="domain" description="Integrase catalytic" evidence="2">
    <location>
        <begin position="261"/>
        <end position="472"/>
    </location>
</feature>
<evidence type="ECO:0000313" key="5">
    <source>
        <dbReference type="Proteomes" id="UP000055611"/>
    </source>
</evidence>
<feature type="region of interest" description="Disordered" evidence="1">
    <location>
        <begin position="137"/>
        <end position="167"/>
    </location>
</feature>
<feature type="compositionally biased region" description="Acidic residues" evidence="1">
    <location>
        <begin position="677"/>
        <end position="687"/>
    </location>
</feature>
<dbReference type="EMBL" id="CP014206">
    <property type="protein sequence ID" value="AMK12689.1"/>
    <property type="molecule type" value="Genomic_DNA"/>
</dbReference>
<dbReference type="Pfam" id="PF09299">
    <property type="entry name" value="Mu-transpos_C"/>
    <property type="match status" value="1"/>
</dbReference>
<dbReference type="EMBL" id="SOBK01000002">
    <property type="protein sequence ID" value="TDT91008.1"/>
    <property type="molecule type" value="Genomic_DNA"/>
</dbReference>